<reference evidence="2 3" key="1">
    <citation type="submission" date="2023-01" db="EMBL/GenBank/DDBJ databases">
        <title>Novel species of the genus Asticcacaulis isolated from rivers.</title>
        <authorList>
            <person name="Lu H."/>
        </authorList>
    </citation>
    <scope>NUCLEOTIDE SEQUENCE [LARGE SCALE GENOMIC DNA]</scope>
    <source>
        <strain evidence="2 3">DXS10W</strain>
    </source>
</reference>
<dbReference type="Proteomes" id="UP001216595">
    <property type="component" value="Unassembled WGS sequence"/>
</dbReference>
<organism evidence="2 3">
    <name type="scientific">Asticcacaulis currens</name>
    <dbReference type="NCBI Taxonomy" id="2984210"/>
    <lineage>
        <taxon>Bacteria</taxon>
        <taxon>Pseudomonadati</taxon>
        <taxon>Pseudomonadota</taxon>
        <taxon>Alphaproteobacteria</taxon>
        <taxon>Caulobacterales</taxon>
        <taxon>Caulobacteraceae</taxon>
        <taxon>Asticcacaulis</taxon>
    </lineage>
</organism>
<keyword evidence="3" id="KW-1185">Reference proteome</keyword>
<dbReference type="InterPro" id="IPR002881">
    <property type="entry name" value="DUF58"/>
</dbReference>
<evidence type="ECO:0000313" key="2">
    <source>
        <dbReference type="EMBL" id="MDC7695438.1"/>
    </source>
</evidence>
<dbReference type="PANTHER" id="PTHR33608:SF7">
    <property type="entry name" value="DUF58 DOMAIN-CONTAINING PROTEIN"/>
    <property type="match status" value="1"/>
</dbReference>
<dbReference type="Pfam" id="PF01882">
    <property type="entry name" value="DUF58"/>
    <property type="match status" value="2"/>
</dbReference>
<proteinExistence type="predicted"/>
<evidence type="ECO:0000313" key="3">
    <source>
        <dbReference type="Proteomes" id="UP001216595"/>
    </source>
</evidence>
<dbReference type="Gene3D" id="3.40.50.410">
    <property type="entry name" value="von Willebrand factor, type A domain"/>
    <property type="match status" value="1"/>
</dbReference>
<name>A0ABT5IGW1_9CAUL</name>
<protein>
    <submittedName>
        <fullName evidence="2">DUF58 domain-containing protein</fullName>
    </submittedName>
</protein>
<dbReference type="PANTHER" id="PTHR33608">
    <property type="entry name" value="BLL2464 PROTEIN"/>
    <property type="match status" value="1"/>
</dbReference>
<dbReference type="InterPro" id="IPR036465">
    <property type="entry name" value="vWFA_dom_sf"/>
</dbReference>
<dbReference type="RefSeq" id="WP_272742106.1">
    <property type="nucleotide sequence ID" value="NZ_JAQQKW010000009.1"/>
</dbReference>
<dbReference type="SUPFAM" id="SSF53300">
    <property type="entry name" value="vWA-like"/>
    <property type="match status" value="1"/>
</dbReference>
<sequence>MVYDPIPPEVRHRLKGLRLFARRASGASGIGLHASRSRGAGLEFAQYRAYEPGDELRQIDWKLYARSDKFFVRESERESPLRVWTVLDLSASMGQSDGAFPEKVGTGFSPGNATTQKALKPGWSRLEAAKAMAACVGELALRQGDAFGLITLSDRGVAVVEAAAGLKARDRLRLELFKLKTEGGFPSLAQLSPVWGRIRAQDMVMVFSDGFDEGCTELMTRLSAAGRDVLMVQTLTAEERDFPFQGGYRFDDPEGGAEVLGDGKALRTDFLKRFAAARQAFEARLFAAGVRHTPYWLDEPVDAPLWRLFGQKPSGKETA</sequence>
<comment type="caution">
    <text evidence="2">The sequence shown here is derived from an EMBL/GenBank/DDBJ whole genome shotgun (WGS) entry which is preliminary data.</text>
</comment>
<dbReference type="EMBL" id="JAQQKW010000009">
    <property type="protein sequence ID" value="MDC7695438.1"/>
    <property type="molecule type" value="Genomic_DNA"/>
</dbReference>
<feature type="domain" description="DUF58" evidence="1">
    <location>
        <begin position="126"/>
        <end position="278"/>
    </location>
</feature>
<gene>
    <name evidence="2" type="ORF">PQU94_14245</name>
</gene>
<accession>A0ABT5IGW1</accession>
<evidence type="ECO:0000259" key="1">
    <source>
        <dbReference type="Pfam" id="PF01882"/>
    </source>
</evidence>
<feature type="domain" description="DUF58" evidence="1">
    <location>
        <begin position="46"/>
        <end position="93"/>
    </location>
</feature>